<dbReference type="AlphaFoldDB" id="A0A059F0D5"/>
<reference evidence="3" key="1">
    <citation type="submission" date="2013-02" db="EMBL/GenBank/DDBJ databases">
        <authorList>
            <consortium name="The Broad Institute Genome Sequencing Platform"/>
            <person name="Cuomo C."/>
            <person name="Becnel J."/>
            <person name="Sanscrainte N."/>
            <person name="Walker B."/>
            <person name="Young S.K."/>
            <person name="Zeng Q."/>
            <person name="Gargeya S."/>
            <person name="Fitzgerald M."/>
            <person name="Haas B."/>
            <person name="Abouelleil A."/>
            <person name="Alvarado L."/>
            <person name="Arachchi H.M."/>
            <person name="Berlin A.M."/>
            <person name="Chapman S.B."/>
            <person name="Dewar J."/>
            <person name="Goldberg J."/>
            <person name="Griggs A."/>
            <person name="Gujja S."/>
            <person name="Hansen M."/>
            <person name="Howarth C."/>
            <person name="Imamovic A."/>
            <person name="Larimer J."/>
            <person name="McCowan C."/>
            <person name="Murphy C."/>
            <person name="Neiman D."/>
            <person name="Pearson M."/>
            <person name="Priest M."/>
            <person name="Roberts A."/>
            <person name="Saif S."/>
            <person name="Shea T."/>
            <person name="Sisk P."/>
            <person name="Sykes S."/>
            <person name="Wortman J."/>
            <person name="Nusbaum C."/>
            <person name="Birren B."/>
        </authorList>
    </citation>
    <scope>NUCLEOTIDE SEQUENCE [LARGE SCALE GENOMIC DNA]</scope>
    <source>
        <strain evidence="3">PRA339</strain>
    </source>
</reference>
<keyword evidence="1" id="KW-0472">Membrane</keyword>
<organism evidence="2 3">
    <name type="scientific">Anncaliia algerae PRA339</name>
    <dbReference type="NCBI Taxonomy" id="1288291"/>
    <lineage>
        <taxon>Eukaryota</taxon>
        <taxon>Fungi</taxon>
        <taxon>Fungi incertae sedis</taxon>
        <taxon>Microsporidia</taxon>
        <taxon>Tubulinosematoidea</taxon>
        <taxon>Tubulinosematidae</taxon>
        <taxon>Anncaliia</taxon>
    </lineage>
</organism>
<dbReference type="OrthoDB" id="10293729at2759"/>
<evidence type="ECO:0000313" key="3">
    <source>
        <dbReference type="Proteomes" id="UP000030655"/>
    </source>
</evidence>
<name>A0A059F0D5_9MICR</name>
<gene>
    <name evidence="2" type="ORF">H312_02135</name>
</gene>
<sequence>MKDFYIILNVFAIILFVLYKYMRRKLSYNEISTYLKECILCLGKDLKQSLIAKKEYKFNTMLLNYLYDDTKESLYSMAVYLKERHDISRYSSLTQAGVVMRALFREIIAEQLETNYNKGFTFSEKKFENISLKAPFLRKYCMIIRKKDGTYFTDILKCDAISTMQDIIKNGIYYHSYLYLHQKYNLDDLIFPENIVSLMNKRSQRYVIYFSNLGNFIVDLQDGNTYSINSMLMHKKNIIASNTFECIGGNKMEQENLDRIKSTFFKYSHSFLAVIVCKNYEASKKQSNADIKKA</sequence>
<keyword evidence="1" id="KW-1133">Transmembrane helix</keyword>
<accession>A0A059F0D5</accession>
<evidence type="ECO:0000256" key="1">
    <source>
        <dbReference type="SAM" id="Phobius"/>
    </source>
</evidence>
<feature type="transmembrane region" description="Helical" evidence="1">
    <location>
        <begin position="6"/>
        <end position="22"/>
    </location>
</feature>
<evidence type="ECO:0000313" key="2">
    <source>
        <dbReference type="EMBL" id="KCZ80459.1"/>
    </source>
</evidence>
<dbReference type="HOGENOM" id="CLU_086077_0_0_1"/>
<reference evidence="2 3" key="2">
    <citation type="submission" date="2014-03" db="EMBL/GenBank/DDBJ databases">
        <title>The Genome Sequence of Anncaliia algerae insect isolate PRA339.</title>
        <authorList>
            <consortium name="The Broad Institute Genome Sequencing Platform"/>
            <consortium name="The Broad Institute Genome Sequencing Center for Infectious Disease"/>
            <person name="Cuomo C."/>
            <person name="Becnel J."/>
            <person name="Sanscrainte N."/>
            <person name="Walker B."/>
            <person name="Young S.K."/>
            <person name="Zeng Q."/>
            <person name="Gargeya S."/>
            <person name="Fitzgerald M."/>
            <person name="Haas B."/>
            <person name="Abouelleil A."/>
            <person name="Alvarado L."/>
            <person name="Arachchi H.M."/>
            <person name="Berlin A.M."/>
            <person name="Chapman S.B."/>
            <person name="Dewar J."/>
            <person name="Goldberg J."/>
            <person name="Griggs A."/>
            <person name="Gujja S."/>
            <person name="Hansen M."/>
            <person name="Howarth C."/>
            <person name="Imamovic A."/>
            <person name="Larimer J."/>
            <person name="McCowan C."/>
            <person name="Murphy C."/>
            <person name="Neiman D."/>
            <person name="Pearson M."/>
            <person name="Priest M."/>
            <person name="Roberts A."/>
            <person name="Saif S."/>
            <person name="Shea T."/>
            <person name="Sisk P."/>
            <person name="Sykes S."/>
            <person name="Wortman J."/>
            <person name="Nusbaum C."/>
            <person name="Birren B."/>
        </authorList>
    </citation>
    <scope>NUCLEOTIDE SEQUENCE [LARGE SCALE GENOMIC DNA]</scope>
    <source>
        <strain evidence="2 3">PRA339</strain>
    </source>
</reference>
<dbReference type="Proteomes" id="UP000030655">
    <property type="component" value="Unassembled WGS sequence"/>
</dbReference>
<dbReference type="VEuPathDB" id="MicrosporidiaDB:H312_02135"/>
<dbReference type="EMBL" id="KK365180">
    <property type="protein sequence ID" value="KCZ80459.1"/>
    <property type="molecule type" value="Genomic_DNA"/>
</dbReference>
<protein>
    <submittedName>
        <fullName evidence="2">Uncharacterized protein</fullName>
    </submittedName>
</protein>
<proteinExistence type="predicted"/>
<keyword evidence="1" id="KW-0812">Transmembrane</keyword>
<keyword evidence="3" id="KW-1185">Reference proteome</keyword>